<dbReference type="AlphaFoldDB" id="A0A2P6NXK0"/>
<keyword evidence="9 14" id="KW-0256">Endoplasmic reticulum</keyword>
<evidence type="ECO:0000256" key="3">
    <source>
        <dbReference type="ARBA" id="ARBA00005189"/>
    </source>
</evidence>
<dbReference type="STRING" id="1890364.A0A2P6NXK0"/>
<keyword evidence="11" id="KW-0443">Lipid metabolism</keyword>
<keyword evidence="6 14" id="KW-0808">Transferase</keyword>
<dbReference type="PANTHER" id="PTHR12317:SF0">
    <property type="entry name" value="ACYLTRANSFERASE"/>
    <property type="match status" value="1"/>
</dbReference>
<reference evidence="15 16" key="1">
    <citation type="journal article" date="2018" name="Genome Biol. Evol.">
        <title>Multiple Roots of Fruiting Body Formation in Amoebozoa.</title>
        <authorList>
            <person name="Hillmann F."/>
            <person name="Forbes G."/>
            <person name="Novohradska S."/>
            <person name="Ferling I."/>
            <person name="Riege K."/>
            <person name="Groth M."/>
            <person name="Westermann M."/>
            <person name="Marz M."/>
            <person name="Spaller T."/>
            <person name="Winckler T."/>
            <person name="Schaap P."/>
            <person name="Glockner G."/>
        </authorList>
    </citation>
    <scope>NUCLEOTIDE SEQUENCE [LARGE SCALE GENOMIC DNA]</scope>
    <source>
        <strain evidence="15 16">Jena</strain>
    </source>
</reference>
<comment type="caution">
    <text evidence="15">The sequence shown here is derived from an EMBL/GenBank/DDBJ whole genome shotgun (WGS) entry which is preliminary data.</text>
</comment>
<evidence type="ECO:0000256" key="1">
    <source>
        <dbReference type="ARBA" id="ARBA00004477"/>
    </source>
</evidence>
<evidence type="ECO:0000256" key="10">
    <source>
        <dbReference type="ARBA" id="ARBA00022989"/>
    </source>
</evidence>
<evidence type="ECO:0000256" key="8">
    <source>
        <dbReference type="ARBA" id="ARBA00022798"/>
    </source>
</evidence>
<comment type="subcellular location">
    <subcellularLocation>
        <location evidence="1 14">Endoplasmic reticulum membrane</location>
        <topology evidence="1 14">Multi-pass membrane protein</topology>
    </subcellularLocation>
</comment>
<dbReference type="OrthoDB" id="264532at2759"/>
<comment type="similarity">
    <text evidence="4 14">Belongs to the diacylglycerol acyltransferase family.</text>
</comment>
<dbReference type="PANTHER" id="PTHR12317">
    <property type="entry name" value="DIACYLGLYCEROL O-ACYLTRANSFERASE"/>
    <property type="match status" value="1"/>
</dbReference>
<keyword evidence="5" id="KW-0444">Lipid biosynthesis</keyword>
<evidence type="ECO:0000256" key="6">
    <source>
        <dbReference type="ARBA" id="ARBA00022679"/>
    </source>
</evidence>
<comment type="pathway">
    <text evidence="2">Glycerolipid metabolism; triacylglycerol biosynthesis.</text>
</comment>
<protein>
    <recommendedName>
        <fullName evidence="14">Acyltransferase</fullName>
        <ecNumber evidence="14">2.3.1.-</ecNumber>
    </recommendedName>
</protein>
<dbReference type="GO" id="GO:0004144">
    <property type="term" value="F:diacylglycerol O-acyltransferase activity"/>
    <property type="evidence" value="ECO:0007669"/>
    <property type="project" value="TreeGrafter"/>
</dbReference>
<evidence type="ECO:0000256" key="12">
    <source>
        <dbReference type="ARBA" id="ARBA00023136"/>
    </source>
</evidence>
<dbReference type="EC" id="2.3.1.-" evidence="14"/>
<evidence type="ECO:0000256" key="14">
    <source>
        <dbReference type="RuleBase" id="RU367023"/>
    </source>
</evidence>
<dbReference type="GO" id="GO:0019432">
    <property type="term" value="P:triglyceride biosynthetic process"/>
    <property type="evidence" value="ECO:0007669"/>
    <property type="project" value="TreeGrafter"/>
</dbReference>
<feature type="transmembrane region" description="Helical" evidence="14">
    <location>
        <begin position="6"/>
        <end position="30"/>
    </location>
</feature>
<accession>A0A2P6NXK0</accession>
<evidence type="ECO:0000256" key="2">
    <source>
        <dbReference type="ARBA" id="ARBA00004771"/>
    </source>
</evidence>
<keyword evidence="8" id="KW-0319">Glycerol metabolism</keyword>
<evidence type="ECO:0000256" key="11">
    <source>
        <dbReference type="ARBA" id="ARBA00023098"/>
    </source>
</evidence>
<dbReference type="CDD" id="cd07987">
    <property type="entry name" value="LPLAT_MGAT-like"/>
    <property type="match status" value="1"/>
</dbReference>
<keyword evidence="7 14" id="KW-0812">Transmembrane</keyword>
<comment type="caution">
    <text evidence="14">Lacks conserved residue(s) required for the propagation of feature annotation.</text>
</comment>
<dbReference type="EMBL" id="MDYQ01000008">
    <property type="protein sequence ID" value="PRP88666.1"/>
    <property type="molecule type" value="Genomic_DNA"/>
</dbReference>
<dbReference type="InterPro" id="IPR007130">
    <property type="entry name" value="DAGAT"/>
</dbReference>
<keyword evidence="12 14" id="KW-0472">Membrane</keyword>
<dbReference type="GO" id="GO:0006071">
    <property type="term" value="P:glycerol metabolic process"/>
    <property type="evidence" value="ECO:0007669"/>
    <property type="project" value="UniProtKB-KW"/>
</dbReference>
<keyword evidence="10 14" id="KW-1133">Transmembrane helix</keyword>
<gene>
    <name evidence="15" type="ORF">PROFUN_02762</name>
</gene>
<dbReference type="GO" id="GO:0005789">
    <property type="term" value="C:endoplasmic reticulum membrane"/>
    <property type="evidence" value="ECO:0007669"/>
    <property type="project" value="UniProtKB-SubCell"/>
</dbReference>
<keyword evidence="16" id="KW-1185">Reference proteome</keyword>
<evidence type="ECO:0000256" key="7">
    <source>
        <dbReference type="ARBA" id="ARBA00022692"/>
    </source>
</evidence>
<keyword evidence="13 15" id="KW-0012">Acyltransferase</keyword>
<dbReference type="FunCoup" id="A0A2P6NXK0">
    <property type="interactions" value="95"/>
</dbReference>
<name>A0A2P6NXK0_9EUKA</name>
<evidence type="ECO:0000256" key="13">
    <source>
        <dbReference type="ARBA" id="ARBA00023315"/>
    </source>
</evidence>
<evidence type="ECO:0000313" key="16">
    <source>
        <dbReference type="Proteomes" id="UP000241769"/>
    </source>
</evidence>
<sequence length="304" mass="34936">MPVTFLLFLAMFLFPVCWPFLALYILWLFYDRAPANGGRPIQWVRHLRFWKHIASYFPVTIVKEEELDPNTRYVFGYHPHGIISHGALMNFGTEGTNFSKVFKGLKLRLLTLETNFRIPLYRDLLLALGLASVSLQSCTHILNMKTPTSIVIVVGGAAEALEAHARTNNLTLRKRKGFIKVAIRNGAPLVPVFSFGENDLYNQFANPKGSRVRRFQEVFCKYVGVSPPVFYGRGIFNYDFGILPHRKQVATVFGKAIKTEKNLSPSEEYINEIQEKYIEELQRIYDKYKNVYAADRSTELIIKE</sequence>
<comment type="pathway">
    <text evidence="3">Lipid metabolism.</text>
</comment>
<dbReference type="InParanoid" id="A0A2P6NXK0"/>
<proteinExistence type="inferred from homology"/>
<dbReference type="Pfam" id="PF03982">
    <property type="entry name" value="DAGAT"/>
    <property type="match status" value="1"/>
</dbReference>
<evidence type="ECO:0000256" key="4">
    <source>
        <dbReference type="ARBA" id="ARBA00005420"/>
    </source>
</evidence>
<dbReference type="Proteomes" id="UP000241769">
    <property type="component" value="Unassembled WGS sequence"/>
</dbReference>
<evidence type="ECO:0000256" key="9">
    <source>
        <dbReference type="ARBA" id="ARBA00022824"/>
    </source>
</evidence>
<evidence type="ECO:0000313" key="15">
    <source>
        <dbReference type="EMBL" id="PRP88666.1"/>
    </source>
</evidence>
<organism evidence="15 16">
    <name type="scientific">Planoprotostelium fungivorum</name>
    <dbReference type="NCBI Taxonomy" id="1890364"/>
    <lineage>
        <taxon>Eukaryota</taxon>
        <taxon>Amoebozoa</taxon>
        <taxon>Evosea</taxon>
        <taxon>Variosea</taxon>
        <taxon>Cavosteliida</taxon>
        <taxon>Cavosteliaceae</taxon>
        <taxon>Planoprotostelium</taxon>
    </lineage>
</organism>
<evidence type="ECO:0000256" key="5">
    <source>
        <dbReference type="ARBA" id="ARBA00022516"/>
    </source>
</evidence>